<proteinExistence type="predicted"/>
<keyword evidence="4" id="KW-1185">Reference proteome</keyword>
<reference evidence="3 4" key="1">
    <citation type="submission" date="2019-04" db="EMBL/GenBank/DDBJ databases">
        <title>An improved genome assembly and genetic linkage map for asparagus bean, Vigna unguiculata ssp. sesquipedialis.</title>
        <authorList>
            <person name="Xia Q."/>
            <person name="Zhang R."/>
            <person name="Dong Y."/>
        </authorList>
    </citation>
    <scope>NUCLEOTIDE SEQUENCE [LARGE SCALE GENOMIC DNA]</scope>
    <source>
        <tissue evidence="3">Leaf</tissue>
    </source>
</reference>
<dbReference type="AlphaFoldDB" id="A0A4D6MLN6"/>
<dbReference type="EMBL" id="CP039351">
    <property type="protein sequence ID" value="QCE01039.1"/>
    <property type="molecule type" value="Genomic_DNA"/>
</dbReference>
<feature type="signal peptide" evidence="2">
    <location>
        <begin position="1"/>
        <end position="23"/>
    </location>
</feature>
<evidence type="ECO:0000313" key="3">
    <source>
        <dbReference type="EMBL" id="QCE01039.1"/>
    </source>
</evidence>
<feature type="region of interest" description="Disordered" evidence="1">
    <location>
        <begin position="27"/>
        <end position="53"/>
    </location>
</feature>
<evidence type="ECO:0000256" key="1">
    <source>
        <dbReference type="SAM" id="MobiDB-lite"/>
    </source>
</evidence>
<gene>
    <name evidence="3" type="ORF">DEO72_LG7g2330</name>
</gene>
<dbReference type="Gramene" id="Vigun08g132000.1.v1.2">
    <property type="protein sequence ID" value="Vigun08g132000.1.v1.2"/>
    <property type="gene ID" value="Vigun08g132000.v1.2"/>
</dbReference>
<accession>A0A4D6MLN6</accession>
<organism evidence="3 4">
    <name type="scientific">Vigna unguiculata</name>
    <name type="common">Cowpea</name>
    <dbReference type="NCBI Taxonomy" id="3917"/>
    <lineage>
        <taxon>Eukaryota</taxon>
        <taxon>Viridiplantae</taxon>
        <taxon>Streptophyta</taxon>
        <taxon>Embryophyta</taxon>
        <taxon>Tracheophyta</taxon>
        <taxon>Spermatophyta</taxon>
        <taxon>Magnoliopsida</taxon>
        <taxon>eudicotyledons</taxon>
        <taxon>Gunneridae</taxon>
        <taxon>Pentapetalae</taxon>
        <taxon>rosids</taxon>
        <taxon>fabids</taxon>
        <taxon>Fabales</taxon>
        <taxon>Fabaceae</taxon>
        <taxon>Papilionoideae</taxon>
        <taxon>50 kb inversion clade</taxon>
        <taxon>NPAAA clade</taxon>
        <taxon>indigoferoid/millettioid clade</taxon>
        <taxon>Phaseoleae</taxon>
        <taxon>Vigna</taxon>
    </lineage>
</organism>
<name>A0A4D6MLN6_VIGUN</name>
<keyword evidence="2" id="KW-0732">Signal</keyword>
<dbReference type="Proteomes" id="UP000501690">
    <property type="component" value="Linkage Group LG7"/>
</dbReference>
<protein>
    <submittedName>
        <fullName evidence="3">Uncharacterized protein</fullName>
    </submittedName>
</protein>
<evidence type="ECO:0000256" key="2">
    <source>
        <dbReference type="SAM" id="SignalP"/>
    </source>
</evidence>
<evidence type="ECO:0000313" key="4">
    <source>
        <dbReference type="Proteomes" id="UP000501690"/>
    </source>
</evidence>
<feature type="chain" id="PRO_5020039217" evidence="2">
    <location>
        <begin position="24"/>
        <end position="53"/>
    </location>
</feature>
<sequence length="53" mass="5727">MKILWFLQCLFFMAMLLINPSVAPNAPAPPSGGDLKVPEAPPQLLHKVSGSRP</sequence>